<evidence type="ECO:0000256" key="3">
    <source>
        <dbReference type="SAM" id="MobiDB-lite"/>
    </source>
</evidence>
<feature type="region of interest" description="Disordered" evidence="3">
    <location>
        <begin position="271"/>
        <end position="321"/>
    </location>
</feature>
<evidence type="ECO:0000313" key="5">
    <source>
        <dbReference type="Proteomes" id="UP000321405"/>
    </source>
</evidence>
<protein>
    <submittedName>
        <fullName evidence="4">Capsular polysaccharide biosynthesis dehydrogenase/reductase</fullName>
    </submittedName>
</protein>
<dbReference type="Proteomes" id="UP000321405">
    <property type="component" value="Unassembled WGS sequence"/>
</dbReference>
<keyword evidence="2" id="KW-0560">Oxidoreductase</keyword>
<dbReference type="PRINTS" id="PR00081">
    <property type="entry name" value="GDHRDH"/>
</dbReference>
<accession>A0A511BSU9</accession>
<dbReference type="PANTHER" id="PTHR44196">
    <property type="entry name" value="DEHYDROGENASE/REDUCTASE SDR FAMILY MEMBER 7B"/>
    <property type="match status" value="1"/>
</dbReference>
<dbReference type="PANTHER" id="PTHR44196:SF1">
    <property type="entry name" value="DEHYDROGENASE_REDUCTASE SDR FAMILY MEMBER 7B"/>
    <property type="match status" value="1"/>
</dbReference>
<name>A0A511BSU9_9PROT</name>
<comment type="similarity">
    <text evidence="1">Belongs to the short-chain dehydrogenases/reductases (SDR) family.</text>
</comment>
<dbReference type="SUPFAM" id="SSF51735">
    <property type="entry name" value="NAD(P)-binding Rossmann-fold domains"/>
    <property type="match status" value="1"/>
</dbReference>
<evidence type="ECO:0000256" key="2">
    <source>
        <dbReference type="ARBA" id="ARBA00023002"/>
    </source>
</evidence>
<dbReference type="EMBL" id="BJVC01000008">
    <property type="protein sequence ID" value="GEL03355.1"/>
    <property type="molecule type" value="Genomic_DNA"/>
</dbReference>
<proteinExistence type="inferred from homology"/>
<dbReference type="RefSeq" id="WP_147094417.1">
    <property type="nucleotide sequence ID" value="NZ_BJVC01000008.1"/>
</dbReference>
<reference evidence="4 5" key="1">
    <citation type="submission" date="2019-07" db="EMBL/GenBank/DDBJ databases">
        <title>Whole genome shotgun sequence of Swaminathania salitolerans NBRC 104436.</title>
        <authorList>
            <person name="Hosoyama A."/>
            <person name="Uohara A."/>
            <person name="Ohji S."/>
            <person name="Ichikawa N."/>
        </authorList>
    </citation>
    <scope>NUCLEOTIDE SEQUENCE [LARGE SCALE GENOMIC DNA]</scope>
    <source>
        <strain evidence="4 5">NBRC 104436</strain>
    </source>
</reference>
<evidence type="ECO:0000313" key="4">
    <source>
        <dbReference type="EMBL" id="GEL03355.1"/>
    </source>
</evidence>
<evidence type="ECO:0000256" key="1">
    <source>
        <dbReference type="ARBA" id="ARBA00006484"/>
    </source>
</evidence>
<dbReference type="GO" id="GO:0016020">
    <property type="term" value="C:membrane"/>
    <property type="evidence" value="ECO:0007669"/>
    <property type="project" value="TreeGrafter"/>
</dbReference>
<dbReference type="InterPro" id="IPR036291">
    <property type="entry name" value="NAD(P)-bd_dom_sf"/>
</dbReference>
<keyword evidence="5" id="KW-1185">Reference proteome</keyword>
<dbReference type="GO" id="GO:0016491">
    <property type="term" value="F:oxidoreductase activity"/>
    <property type="evidence" value="ECO:0007669"/>
    <property type="project" value="UniProtKB-KW"/>
</dbReference>
<comment type="caution">
    <text evidence="4">The sequence shown here is derived from an EMBL/GenBank/DDBJ whole genome shotgun (WGS) entry which is preliminary data.</text>
</comment>
<sequence>MDYRIVFITGAASGIGRALALSLAAPGRMLHLLDRDAGALSRTGQDCESRGADVRCCCLDVTDRDGMAEWCRSASGRSVDLLLVCAGVTGGMQPAGTEDAAFETPDQIRYMMAVNLDGALNAILPMMERMKAQPRRRGGTLRGQRGQICAIASVAGLVSYPGTPSYSASKAALDRFLVASGAYSRRAGILLSSVCCSFVATPMIENNRFPMPGLVSTATATRHIMHGLARRKRRIVFPGWLVFGSRLMDLLPIRLAELYYLNQPSGCPGSMPRLAIPPRASTRARKPDRIAPEAPSSPGCEETAERLAGAPVPHDREKITG</sequence>
<dbReference type="InterPro" id="IPR002347">
    <property type="entry name" value="SDR_fam"/>
</dbReference>
<dbReference type="OrthoDB" id="335726at2"/>
<dbReference type="AlphaFoldDB" id="A0A511BSU9"/>
<dbReference type="Gene3D" id="3.40.50.720">
    <property type="entry name" value="NAD(P)-binding Rossmann-like Domain"/>
    <property type="match status" value="1"/>
</dbReference>
<organism evidence="4 5">
    <name type="scientific">Swaminathania salitolerans</name>
    <dbReference type="NCBI Taxonomy" id="182838"/>
    <lineage>
        <taxon>Bacteria</taxon>
        <taxon>Pseudomonadati</taxon>
        <taxon>Pseudomonadota</taxon>
        <taxon>Alphaproteobacteria</taxon>
        <taxon>Acetobacterales</taxon>
        <taxon>Acetobacteraceae</taxon>
        <taxon>Swaminathania</taxon>
    </lineage>
</organism>
<dbReference type="Pfam" id="PF00106">
    <property type="entry name" value="adh_short"/>
    <property type="match status" value="1"/>
</dbReference>
<gene>
    <name evidence="4" type="primary">wcbP</name>
    <name evidence="4" type="ORF">SSA02_25180</name>
</gene>